<reference evidence="2 3" key="1">
    <citation type="submission" date="2021-08" db="EMBL/GenBank/DDBJ databases">
        <title>Caldovatus sediminis gen. nov., sp. nov., a moderately thermophilic bacterium isolated from a hot spring.</title>
        <authorList>
            <person name="Hu C.-J."/>
            <person name="Li W.-J."/>
            <person name="Xian W.-D."/>
        </authorList>
    </citation>
    <scope>NUCLEOTIDE SEQUENCE [LARGE SCALE GENOMIC DNA]</scope>
    <source>
        <strain evidence="2 3">SYSU G05006</strain>
    </source>
</reference>
<dbReference type="Gene3D" id="3.40.630.30">
    <property type="match status" value="1"/>
</dbReference>
<evidence type="ECO:0000313" key="3">
    <source>
        <dbReference type="Proteomes" id="UP001519924"/>
    </source>
</evidence>
<dbReference type="GO" id="GO:0016746">
    <property type="term" value="F:acyltransferase activity"/>
    <property type="evidence" value="ECO:0007669"/>
    <property type="project" value="UniProtKB-KW"/>
</dbReference>
<dbReference type="SUPFAM" id="SSF55729">
    <property type="entry name" value="Acyl-CoA N-acyltransferases (Nat)"/>
    <property type="match status" value="1"/>
</dbReference>
<sequence length="80" mass="8628">MVEEPRRGRGIGRALLARPARRLRAAGAQVLHGRVRRRDAPAIAFYRCLGAGDDAGEWQEMSLSGDALVRLAGGTGTTER</sequence>
<dbReference type="InterPro" id="IPR016181">
    <property type="entry name" value="Acyl_CoA_acyltransferase"/>
</dbReference>
<keyword evidence="2" id="KW-0808">Transferase</keyword>
<gene>
    <name evidence="2" type="ORF">K1J50_15665</name>
</gene>
<feature type="domain" description="N-acetyltransferase" evidence="1">
    <location>
        <begin position="1"/>
        <end position="66"/>
    </location>
</feature>
<dbReference type="Pfam" id="PF00583">
    <property type="entry name" value="Acetyltransf_1"/>
    <property type="match status" value="1"/>
</dbReference>
<dbReference type="EMBL" id="JAHZUY010000060">
    <property type="protein sequence ID" value="MBW8270920.1"/>
    <property type="molecule type" value="Genomic_DNA"/>
</dbReference>
<dbReference type="InterPro" id="IPR000182">
    <property type="entry name" value="GNAT_dom"/>
</dbReference>
<accession>A0ABS7F5L8</accession>
<comment type="caution">
    <text evidence="2">The sequence shown here is derived from an EMBL/GenBank/DDBJ whole genome shotgun (WGS) entry which is preliminary data.</text>
</comment>
<keyword evidence="2" id="KW-0012">Acyltransferase</keyword>
<organism evidence="2 3">
    <name type="scientific">Caldovatus aquaticus</name>
    <dbReference type="NCBI Taxonomy" id="2865671"/>
    <lineage>
        <taxon>Bacteria</taxon>
        <taxon>Pseudomonadati</taxon>
        <taxon>Pseudomonadota</taxon>
        <taxon>Alphaproteobacteria</taxon>
        <taxon>Acetobacterales</taxon>
        <taxon>Roseomonadaceae</taxon>
        <taxon>Caldovatus</taxon>
    </lineage>
</organism>
<evidence type="ECO:0000259" key="1">
    <source>
        <dbReference type="PROSITE" id="PS51186"/>
    </source>
</evidence>
<dbReference type="Proteomes" id="UP001519924">
    <property type="component" value="Unassembled WGS sequence"/>
</dbReference>
<proteinExistence type="predicted"/>
<evidence type="ECO:0000313" key="2">
    <source>
        <dbReference type="EMBL" id="MBW8270920.1"/>
    </source>
</evidence>
<name>A0ABS7F5L8_9PROT</name>
<protein>
    <submittedName>
        <fullName evidence="2">GNAT family N-acetyltransferase</fullName>
        <ecNumber evidence="2">2.3.1.-</ecNumber>
    </submittedName>
</protein>
<keyword evidence="3" id="KW-1185">Reference proteome</keyword>
<dbReference type="PROSITE" id="PS51186">
    <property type="entry name" value="GNAT"/>
    <property type="match status" value="1"/>
</dbReference>
<dbReference type="EC" id="2.3.1.-" evidence="2"/>